<feature type="domain" description="Ig-like" evidence="4">
    <location>
        <begin position="426"/>
        <end position="506"/>
    </location>
</feature>
<evidence type="ECO:0000256" key="1">
    <source>
        <dbReference type="ARBA" id="ARBA00022729"/>
    </source>
</evidence>
<evidence type="ECO:0000256" key="3">
    <source>
        <dbReference type="SAM" id="Phobius"/>
    </source>
</evidence>
<keyword evidence="3" id="KW-1133">Transmembrane helix</keyword>
<keyword evidence="1" id="KW-0732">Signal</keyword>
<feature type="transmembrane region" description="Helical" evidence="3">
    <location>
        <begin position="812"/>
        <end position="836"/>
    </location>
</feature>
<dbReference type="AlphaFoldDB" id="A0A8C5MZ46"/>
<evidence type="ECO:0000256" key="2">
    <source>
        <dbReference type="ARBA" id="ARBA00023157"/>
    </source>
</evidence>
<dbReference type="Pfam" id="PF13895">
    <property type="entry name" value="Ig_2"/>
    <property type="match status" value="2"/>
</dbReference>
<dbReference type="GO" id="GO:0004888">
    <property type="term" value="F:transmembrane signaling receptor activity"/>
    <property type="evidence" value="ECO:0007669"/>
    <property type="project" value="TreeGrafter"/>
</dbReference>
<keyword evidence="3" id="KW-0812">Transmembrane</keyword>
<dbReference type="PROSITE" id="PS50835">
    <property type="entry name" value="IG_LIKE"/>
    <property type="match status" value="8"/>
</dbReference>
<keyword evidence="3" id="KW-0472">Membrane</keyword>
<dbReference type="InterPro" id="IPR050488">
    <property type="entry name" value="Ig_Fc_receptor"/>
</dbReference>
<dbReference type="Proteomes" id="UP000694569">
    <property type="component" value="Unplaced"/>
</dbReference>
<dbReference type="GeneTree" id="ENSGT01050000244808"/>
<name>A0A8C5MZ46_9ANUR</name>
<accession>A0A8C5MZ46</accession>
<dbReference type="PANTHER" id="PTHR11481:SF64">
    <property type="entry name" value="FC RECEPTOR-LIKE PROTEIN 4"/>
    <property type="match status" value="1"/>
</dbReference>
<dbReference type="SMART" id="SM00408">
    <property type="entry name" value="IGc2"/>
    <property type="match status" value="6"/>
</dbReference>
<feature type="domain" description="Ig-like" evidence="4">
    <location>
        <begin position="607"/>
        <end position="695"/>
    </location>
</feature>
<dbReference type="Ensembl" id="ENSLLET00000019942.1">
    <property type="protein sequence ID" value="ENSLLEP00000019188.1"/>
    <property type="gene ID" value="ENSLLEG00000012087.1"/>
</dbReference>
<feature type="domain" description="Ig-like" evidence="4">
    <location>
        <begin position="514"/>
        <end position="603"/>
    </location>
</feature>
<dbReference type="InterPro" id="IPR007110">
    <property type="entry name" value="Ig-like_dom"/>
</dbReference>
<evidence type="ECO:0000259" key="4">
    <source>
        <dbReference type="PROSITE" id="PS50835"/>
    </source>
</evidence>
<dbReference type="GO" id="GO:0006955">
    <property type="term" value="P:immune response"/>
    <property type="evidence" value="ECO:0007669"/>
    <property type="project" value="TreeGrafter"/>
</dbReference>
<dbReference type="InterPro" id="IPR013783">
    <property type="entry name" value="Ig-like_fold"/>
</dbReference>
<evidence type="ECO:0000313" key="6">
    <source>
        <dbReference type="Proteomes" id="UP000694569"/>
    </source>
</evidence>
<keyword evidence="6" id="KW-1185">Reference proteome</keyword>
<dbReference type="GO" id="GO:0007166">
    <property type="term" value="P:cell surface receptor signaling pathway"/>
    <property type="evidence" value="ECO:0007669"/>
    <property type="project" value="TreeGrafter"/>
</dbReference>
<sequence>MTLTCDTRLAPPRAQTELRFAFYRNGQKVQEFGRSRKYRVKSAEPYHSGNYTCDARTSSESVKKTSRSTNIRIEGAASRPVVSISPDWGKVFTGESITLTCNTDATDQTDQRYYWYKDDLFIRGVGKTITITSAETRDTGEYRCQTHRGGLSDPIKLDVSTEAVILQTPPAVYEGDVLRVRCSYRERDSNRYRAIYKENNYIQSSDTPEFQLRIVGRSDAGLYKCKSGYRYEVSAHITVADLFSDPEIKVSPYLVTEGAAVTLTCDTSLAPPRAQTELRYTFYKNGESRNPMPGRSNKYEIPDFDKFRSGVYTCEARTVDGNVKKTSRKLEITTETARPEISASPNTGKIFRGESITLTCNLNSQYNYYETYKWYKGSLDMNTNKKTIEIQSNDKEDGGDYHCKTSTSDRSDPFMLDVNDGAAVRPGISAAPNTGKIFTGDSVTLTCNVDSLDEGSQAYYWYKGRDYIYYSGKSFTIHSAERDDSGDYQCCTDSGDTSDPFTLDVSDDVSVARVRVVLKPPGGLVLERERLEATCFVDRGSGTLEFSWCRQDVGTCEKKQLMGSQEAHFVVESVVKGCSGEYYCSVTVTKLQAQIRSETVKISVIVPVYDARIHVDREDLGVLAGDSMTFTCSVERGSSPSFRWLHNGEEVDNRSGLFQFGESRKMLFLESAGSYHGGSYQCWASNQLSSNRTFTVLSNVLTIRVSVPVSGAIIDIDRQNLEMVAGDNVTFTCWVERGSSPSFLWLHNGEKVDNEAGLYQIRESGNTLYIDSVDSQHGGTYQCQAINQFPPDKTFTVNSNILTISVSGKVSVFQAVMISLILFVILLVISILIFTYRHKLSLPFIKNHQTDERFSKINVRPALIPQHETSPPISNEEQSEYRNLPARDVLEGDDICYSYIDIRCRPQDSSLPIPVDYSVTYSAVKCLTATGDKVKDPTQGISDSSSNIYENFMH</sequence>
<proteinExistence type="predicted"/>
<dbReference type="InterPro" id="IPR003598">
    <property type="entry name" value="Ig_sub2"/>
</dbReference>
<dbReference type="InterPro" id="IPR003599">
    <property type="entry name" value="Ig_sub"/>
</dbReference>
<feature type="domain" description="Ig-like" evidence="4">
    <location>
        <begin position="80"/>
        <end position="160"/>
    </location>
</feature>
<feature type="domain" description="Ig-like" evidence="4">
    <location>
        <begin position="339"/>
        <end position="419"/>
    </location>
</feature>
<dbReference type="Pfam" id="PF13927">
    <property type="entry name" value="Ig_3"/>
    <property type="match status" value="4"/>
</dbReference>
<dbReference type="InterPro" id="IPR036179">
    <property type="entry name" value="Ig-like_dom_sf"/>
</dbReference>
<feature type="domain" description="Ig-like" evidence="4">
    <location>
        <begin position="708"/>
        <end position="803"/>
    </location>
</feature>
<reference evidence="5" key="1">
    <citation type="submission" date="2025-08" db="UniProtKB">
        <authorList>
            <consortium name="Ensembl"/>
        </authorList>
    </citation>
    <scope>IDENTIFICATION</scope>
</reference>
<dbReference type="Gene3D" id="2.60.40.10">
    <property type="entry name" value="Immunoglobulins"/>
    <property type="match status" value="9"/>
</dbReference>
<organism evidence="5 6">
    <name type="scientific">Leptobrachium leishanense</name>
    <name type="common">Leishan spiny toad</name>
    <dbReference type="NCBI Taxonomy" id="445787"/>
    <lineage>
        <taxon>Eukaryota</taxon>
        <taxon>Metazoa</taxon>
        <taxon>Chordata</taxon>
        <taxon>Craniata</taxon>
        <taxon>Vertebrata</taxon>
        <taxon>Euteleostomi</taxon>
        <taxon>Amphibia</taxon>
        <taxon>Batrachia</taxon>
        <taxon>Anura</taxon>
        <taxon>Pelobatoidea</taxon>
        <taxon>Megophryidae</taxon>
        <taxon>Leptobrachium</taxon>
    </lineage>
</organism>
<feature type="domain" description="Ig-like" evidence="4">
    <location>
        <begin position="246"/>
        <end position="331"/>
    </location>
</feature>
<keyword evidence="2" id="KW-1015">Disulfide bond</keyword>
<evidence type="ECO:0000313" key="5">
    <source>
        <dbReference type="Ensembl" id="ENSLLEP00000019188.1"/>
    </source>
</evidence>
<reference evidence="5" key="2">
    <citation type="submission" date="2025-09" db="UniProtKB">
        <authorList>
            <consortium name="Ensembl"/>
        </authorList>
    </citation>
    <scope>IDENTIFICATION</scope>
</reference>
<dbReference type="SUPFAM" id="SSF48726">
    <property type="entry name" value="Immunoglobulin"/>
    <property type="match status" value="8"/>
</dbReference>
<feature type="domain" description="Ig-like" evidence="4">
    <location>
        <begin position="1"/>
        <end position="70"/>
    </location>
</feature>
<dbReference type="GO" id="GO:0009897">
    <property type="term" value="C:external side of plasma membrane"/>
    <property type="evidence" value="ECO:0007669"/>
    <property type="project" value="TreeGrafter"/>
</dbReference>
<dbReference type="OrthoDB" id="9950534at2759"/>
<dbReference type="PANTHER" id="PTHR11481">
    <property type="entry name" value="IMMUNOGLOBULIN FC RECEPTOR"/>
    <property type="match status" value="1"/>
</dbReference>
<protein>
    <recommendedName>
        <fullName evidence="4">Ig-like domain-containing protein</fullName>
    </recommendedName>
</protein>
<dbReference type="SMART" id="SM00409">
    <property type="entry name" value="IG"/>
    <property type="match status" value="9"/>
</dbReference>